<reference evidence="1" key="1">
    <citation type="submission" date="2011-05" db="EMBL/GenBank/DDBJ databases">
        <title>Complete sequence of Thermoanaerobacterium xylanolyticum LX-11.</title>
        <authorList>
            <consortium name="US DOE Joint Genome Institute"/>
            <person name="Lucas S."/>
            <person name="Han J."/>
            <person name="Lapidus A."/>
            <person name="Cheng J.-F."/>
            <person name="Goodwin L."/>
            <person name="Pitluck S."/>
            <person name="Peters L."/>
            <person name="Mikhailova N."/>
            <person name="Lu M."/>
            <person name="Han C."/>
            <person name="Tapia R."/>
            <person name="Land M."/>
            <person name="Hauser L."/>
            <person name="Kyrpides N."/>
            <person name="Ivanova N."/>
            <person name="Pagani I."/>
            <person name="Hemme C."/>
            <person name="Woyke T."/>
        </authorList>
    </citation>
    <scope>NUCLEOTIDE SEQUENCE</scope>
    <source>
        <strain evidence="1">LX-11</strain>
    </source>
</reference>
<proteinExistence type="predicted"/>
<name>F6BGS4_THEXL</name>
<sequence length="61" mass="6990">MQQISSKELMYIDDVLSLQEHMIKCLNDSASRLKDQQLKAMCQNLADRCQNSFNSIVKNLG</sequence>
<dbReference type="HOGENOM" id="CLU_168781_1_0_9"/>
<protein>
    <recommendedName>
        <fullName evidence="3">Coat F domain protein</fullName>
    </recommendedName>
</protein>
<dbReference type="EMBL" id="CP002739">
    <property type="protein sequence ID" value="AEF16431.1"/>
    <property type="molecule type" value="Genomic_DNA"/>
</dbReference>
<gene>
    <name evidence="1" type="ordered locus">Thexy_0375</name>
</gene>
<dbReference type="STRING" id="858215.Thexy_0375"/>
<organism evidence="1 2">
    <name type="scientific">Thermoanaerobacterium xylanolyticum (strain ATCC 49914 / DSM 7097 / LX-11)</name>
    <dbReference type="NCBI Taxonomy" id="858215"/>
    <lineage>
        <taxon>Bacteria</taxon>
        <taxon>Bacillati</taxon>
        <taxon>Bacillota</taxon>
        <taxon>Clostridia</taxon>
        <taxon>Thermoanaerobacterales</taxon>
        <taxon>Thermoanaerobacteraceae</taxon>
        <taxon>Thermoanaerobacterium</taxon>
    </lineage>
</organism>
<evidence type="ECO:0000313" key="2">
    <source>
        <dbReference type="Proteomes" id="UP000007239"/>
    </source>
</evidence>
<evidence type="ECO:0000313" key="1">
    <source>
        <dbReference type="EMBL" id="AEF16431.1"/>
    </source>
</evidence>
<keyword evidence="2" id="KW-1185">Reference proteome</keyword>
<dbReference type="Proteomes" id="UP000007239">
    <property type="component" value="Chromosome"/>
</dbReference>
<dbReference type="eggNOG" id="ENOG503329Z">
    <property type="taxonomic scope" value="Bacteria"/>
</dbReference>
<dbReference type="KEGG" id="txy:Thexy_0375"/>
<dbReference type="RefSeq" id="WP_013787184.1">
    <property type="nucleotide sequence ID" value="NC_015555.1"/>
</dbReference>
<accession>F6BGS4</accession>
<dbReference type="AlphaFoldDB" id="F6BGS4"/>
<evidence type="ECO:0008006" key="3">
    <source>
        <dbReference type="Google" id="ProtNLM"/>
    </source>
</evidence>